<dbReference type="EMBL" id="OC321696">
    <property type="protein sequence ID" value="CAD7410483.1"/>
    <property type="molecule type" value="Genomic_DNA"/>
</dbReference>
<name>A0A7R9H757_TIMCR</name>
<organism evidence="1">
    <name type="scientific">Timema cristinae</name>
    <name type="common">Walking stick</name>
    <dbReference type="NCBI Taxonomy" id="61476"/>
    <lineage>
        <taxon>Eukaryota</taxon>
        <taxon>Metazoa</taxon>
        <taxon>Ecdysozoa</taxon>
        <taxon>Arthropoda</taxon>
        <taxon>Hexapoda</taxon>
        <taxon>Insecta</taxon>
        <taxon>Pterygota</taxon>
        <taxon>Neoptera</taxon>
        <taxon>Polyneoptera</taxon>
        <taxon>Phasmatodea</taxon>
        <taxon>Timematodea</taxon>
        <taxon>Timematoidea</taxon>
        <taxon>Timematidae</taxon>
        <taxon>Timema</taxon>
    </lineage>
</organism>
<evidence type="ECO:0000313" key="1">
    <source>
        <dbReference type="EMBL" id="CAD7410483.1"/>
    </source>
</evidence>
<gene>
    <name evidence="1" type="ORF">TCEB3V08_LOCUS10517</name>
</gene>
<protein>
    <submittedName>
        <fullName evidence="1">Uncharacterized protein</fullName>
    </submittedName>
</protein>
<dbReference type="AlphaFoldDB" id="A0A7R9H757"/>
<proteinExistence type="predicted"/>
<reference evidence="1" key="1">
    <citation type="submission" date="2020-11" db="EMBL/GenBank/DDBJ databases">
        <authorList>
            <person name="Tran Van P."/>
        </authorList>
    </citation>
    <scope>NUCLEOTIDE SEQUENCE</scope>
</reference>
<accession>A0A7R9H757</accession>
<sequence>MQNTKKYYQNIASLEKSSGVVAGHIFRTDSSHPMNQVTYQMPDSSNPATLVSKWAGLCE</sequence>